<keyword evidence="3" id="KW-1185">Reference proteome</keyword>
<evidence type="ECO:0000313" key="2">
    <source>
        <dbReference type="EMBL" id="SHF27159.1"/>
    </source>
</evidence>
<organism evidence="2 3">
    <name type="scientific">Ruegeria intermedia</name>
    <dbReference type="NCBI Taxonomy" id="996115"/>
    <lineage>
        <taxon>Bacteria</taxon>
        <taxon>Pseudomonadati</taxon>
        <taxon>Pseudomonadota</taxon>
        <taxon>Alphaproteobacteria</taxon>
        <taxon>Rhodobacterales</taxon>
        <taxon>Roseobacteraceae</taxon>
        <taxon>Ruegeria</taxon>
    </lineage>
</organism>
<feature type="region of interest" description="Disordered" evidence="1">
    <location>
        <begin position="81"/>
        <end position="133"/>
    </location>
</feature>
<sequence length="269" mass="28884">MSDSSVTTGVEDVLASIKRLVGDQGRKAEPGAGSRPKPGRLVLSQSLRVSDATEPPAPSGSGLSSLARDFSVDAFLMKDAEFPSIQPANRKPEPMVLRSSDRVYPNSSDTTTETGGPLPKENQARPRDLAGSLSAKIEALEAAIARTEDQWEPDGDSGDEYAGTRTRRIHWDVEAGGGATTAAEAGRDESLQVQQPQGAAQFVRDRGADEPVATDAQATATMEVEELKALIAQVVREELQGALGERITRNIRKLVRREINRALDARELE</sequence>
<name>A0A1M5AA63_9RHOB</name>
<accession>A0A1M5AA63</accession>
<dbReference type="RefSeq" id="WP_149776927.1">
    <property type="nucleotide sequence ID" value="NZ_FQVK01000024.1"/>
</dbReference>
<evidence type="ECO:0000313" key="3">
    <source>
        <dbReference type="Proteomes" id="UP000325134"/>
    </source>
</evidence>
<evidence type="ECO:0000256" key="1">
    <source>
        <dbReference type="SAM" id="MobiDB-lite"/>
    </source>
</evidence>
<dbReference type="Proteomes" id="UP000325134">
    <property type="component" value="Unassembled WGS sequence"/>
</dbReference>
<dbReference type="OrthoDB" id="7875768at2"/>
<feature type="region of interest" description="Disordered" evidence="1">
    <location>
        <begin position="19"/>
        <end position="65"/>
    </location>
</feature>
<feature type="region of interest" description="Disordered" evidence="1">
    <location>
        <begin position="185"/>
        <end position="212"/>
    </location>
</feature>
<feature type="compositionally biased region" description="Basic and acidic residues" evidence="1">
    <location>
        <begin position="20"/>
        <end position="29"/>
    </location>
</feature>
<gene>
    <name evidence="2" type="ORF">SAMN05444279_12457</name>
</gene>
<proteinExistence type="predicted"/>
<reference evidence="2 3" key="1">
    <citation type="submission" date="2016-11" db="EMBL/GenBank/DDBJ databases">
        <authorList>
            <person name="Varghese N."/>
            <person name="Submissions S."/>
        </authorList>
    </citation>
    <scope>NUCLEOTIDE SEQUENCE [LARGE SCALE GENOMIC DNA]</scope>
    <source>
        <strain evidence="2 3">DSM 29341</strain>
    </source>
</reference>
<protein>
    <submittedName>
        <fullName evidence="2">Uncharacterized protein</fullName>
    </submittedName>
</protein>
<dbReference type="AlphaFoldDB" id="A0A1M5AA63"/>
<feature type="compositionally biased region" description="Polar residues" evidence="1">
    <location>
        <begin position="105"/>
        <end position="114"/>
    </location>
</feature>
<dbReference type="EMBL" id="FQVK01000024">
    <property type="protein sequence ID" value="SHF27159.1"/>
    <property type="molecule type" value="Genomic_DNA"/>
</dbReference>